<evidence type="ECO:0000313" key="6">
    <source>
        <dbReference type="Proteomes" id="UP000053352"/>
    </source>
</evidence>
<dbReference type="GO" id="GO:0006412">
    <property type="term" value="P:translation"/>
    <property type="evidence" value="ECO:0007669"/>
    <property type="project" value="UniProtKB-UniRule"/>
</dbReference>
<dbReference type="SUPFAM" id="SSF160374">
    <property type="entry name" value="RplX-like"/>
    <property type="match status" value="1"/>
</dbReference>
<dbReference type="EMBL" id="LNTB01000001">
    <property type="protein sequence ID" value="KSW11669.1"/>
    <property type="molecule type" value="Genomic_DNA"/>
</dbReference>
<keyword evidence="2 3" id="KW-0687">Ribonucleoprotein</keyword>
<feature type="domain" description="Large ribosomal subunit protein eL20" evidence="4">
    <location>
        <begin position="4"/>
        <end position="62"/>
    </location>
</feature>
<evidence type="ECO:0000259" key="4">
    <source>
        <dbReference type="Pfam" id="PF01775"/>
    </source>
</evidence>
<keyword evidence="1 3" id="KW-0689">Ribosomal protein</keyword>
<dbReference type="OrthoDB" id="191241at2157"/>
<dbReference type="InterPro" id="IPR023573">
    <property type="entry name" value="Ribosomal_eL20_dom"/>
</dbReference>
<proteinExistence type="inferred from homology"/>
<comment type="subunit">
    <text evidence="3">Part of the 50S ribosomal subunit. Binds 23S rRNA.</text>
</comment>
<dbReference type="GO" id="GO:0003735">
    <property type="term" value="F:structural constituent of ribosome"/>
    <property type="evidence" value="ECO:0007669"/>
    <property type="project" value="InterPro"/>
</dbReference>
<gene>
    <name evidence="3 5" type="primary">rplX</name>
    <name evidence="3" type="synonym">rpl18a</name>
    <name evidence="3" type="synonym">rpl20e</name>
    <name evidence="5" type="ORF">CF15_02285</name>
</gene>
<keyword evidence="3" id="KW-0699">rRNA-binding</keyword>
<dbReference type="InterPro" id="IPR028877">
    <property type="entry name" value="Ribosomal_eL20"/>
</dbReference>
<reference evidence="5 6" key="1">
    <citation type="submission" date="2015-11" db="EMBL/GenBank/DDBJ databases">
        <title>Genome sequence of Pyrodictium occultum PL-19, a marine hyperthermophilic archaeon isolated from Volcano, Italy.</title>
        <authorList>
            <person name="Utturkar S."/>
            <person name="Huber H."/>
            <person name="Leptihn S."/>
            <person name="Brown S."/>
            <person name="Stetter K.O."/>
            <person name="Podar M."/>
        </authorList>
    </citation>
    <scope>NUCLEOTIDE SEQUENCE [LARGE SCALE GENOMIC DNA]</scope>
    <source>
        <strain evidence="5 6">PL-19</strain>
    </source>
</reference>
<dbReference type="HAMAP" id="MF_00273">
    <property type="entry name" value="Ribosomal_eL20"/>
    <property type="match status" value="1"/>
</dbReference>
<dbReference type="AlphaFoldDB" id="A0A0V8RUB8"/>
<dbReference type="Pfam" id="PF01775">
    <property type="entry name" value="Ribosomal_L18A"/>
    <property type="match status" value="1"/>
</dbReference>
<dbReference type="GO" id="GO:1990904">
    <property type="term" value="C:ribonucleoprotein complex"/>
    <property type="evidence" value="ECO:0007669"/>
    <property type="project" value="UniProtKB-KW"/>
</dbReference>
<dbReference type="Gene3D" id="3.10.20.10">
    <property type="match status" value="1"/>
</dbReference>
<sequence length="87" mass="10454">MGEVKFFLVEGRMLIRPHKMPEWWRFRKYVRALKPEHAVEKVLSELGSNHKLKRYHIKIDRVVEVPPDEVPDRSLLALARLTRWVKP</sequence>
<organism evidence="5 6">
    <name type="scientific">Pyrodictium occultum</name>
    <dbReference type="NCBI Taxonomy" id="2309"/>
    <lineage>
        <taxon>Archaea</taxon>
        <taxon>Thermoproteota</taxon>
        <taxon>Thermoprotei</taxon>
        <taxon>Desulfurococcales</taxon>
        <taxon>Pyrodictiaceae</taxon>
        <taxon>Pyrodictium</taxon>
    </lineage>
</organism>
<comment type="caution">
    <text evidence="5">The sequence shown here is derived from an EMBL/GenBank/DDBJ whole genome shotgun (WGS) entry which is preliminary data.</text>
</comment>
<evidence type="ECO:0000313" key="5">
    <source>
        <dbReference type="EMBL" id="KSW11669.1"/>
    </source>
</evidence>
<keyword evidence="6" id="KW-1185">Reference proteome</keyword>
<keyword evidence="3" id="KW-0694">RNA-binding</keyword>
<evidence type="ECO:0000256" key="3">
    <source>
        <dbReference type="HAMAP-Rule" id="MF_00273"/>
    </source>
</evidence>
<dbReference type="GO" id="GO:0005840">
    <property type="term" value="C:ribosome"/>
    <property type="evidence" value="ECO:0007669"/>
    <property type="project" value="UniProtKB-KW"/>
</dbReference>
<evidence type="ECO:0000256" key="2">
    <source>
        <dbReference type="ARBA" id="ARBA00023274"/>
    </source>
</evidence>
<accession>A0A0V8RUB8</accession>
<evidence type="ECO:0000256" key="1">
    <source>
        <dbReference type="ARBA" id="ARBA00022980"/>
    </source>
</evidence>
<dbReference type="Proteomes" id="UP000053352">
    <property type="component" value="Unassembled WGS sequence"/>
</dbReference>
<dbReference type="RefSeq" id="WP_058370346.1">
    <property type="nucleotide sequence ID" value="NZ_LNTB01000001.1"/>
</dbReference>
<protein>
    <recommendedName>
        <fullName evidence="3">Large ribosomal subunit protein eL20</fullName>
    </recommendedName>
</protein>
<name>A0A0V8RUB8_PYROC</name>
<comment type="similarity">
    <text evidence="3">Belongs to the eukaryotic ribosomal protein eL20 family.</text>
</comment>
<dbReference type="STRING" id="2309.CF15_02285"/>
<dbReference type="GO" id="GO:0070180">
    <property type="term" value="F:large ribosomal subunit rRNA binding"/>
    <property type="evidence" value="ECO:0007669"/>
    <property type="project" value="UniProtKB-UniRule"/>
</dbReference>
<dbReference type="NCBIfam" id="NF001981">
    <property type="entry name" value="PRK00773.1-1"/>
    <property type="match status" value="1"/>
</dbReference>